<gene>
    <name evidence="1" type="ORF">HHJ78_03550</name>
</gene>
<dbReference type="Proteomes" id="UP000578252">
    <property type="component" value="Unassembled WGS sequence"/>
</dbReference>
<dbReference type="EMBL" id="JABCUR010000002">
    <property type="protein sequence ID" value="NMW64624.1"/>
    <property type="molecule type" value="Genomic_DNA"/>
</dbReference>
<accession>A0A7Y0Y473</accession>
<name>A0A7Y0Y473_9ACTO</name>
<organism evidence="1 2">
    <name type="scientific">Mobiluncus mulieris</name>
    <dbReference type="NCBI Taxonomy" id="2052"/>
    <lineage>
        <taxon>Bacteria</taxon>
        <taxon>Bacillati</taxon>
        <taxon>Actinomycetota</taxon>
        <taxon>Actinomycetes</taxon>
        <taxon>Actinomycetales</taxon>
        <taxon>Actinomycetaceae</taxon>
        <taxon>Mobiluncus</taxon>
    </lineage>
</organism>
<evidence type="ECO:0000313" key="1">
    <source>
        <dbReference type="EMBL" id="NMW64624.1"/>
    </source>
</evidence>
<dbReference type="RefSeq" id="WP_169771653.1">
    <property type="nucleotide sequence ID" value="NZ_JABCUR010000002.1"/>
</dbReference>
<protein>
    <submittedName>
        <fullName evidence="1">Uncharacterized protein</fullName>
    </submittedName>
</protein>
<reference evidence="1 2" key="1">
    <citation type="submission" date="2020-04" db="EMBL/GenBank/DDBJ databases">
        <title>Antimicrobial susceptibility and clonality of vaginal-derived multi-drug resistant Mobiluncus isolates in China.</title>
        <authorList>
            <person name="Zhang X."/>
        </authorList>
    </citation>
    <scope>NUCLEOTIDE SEQUENCE [LARGE SCALE GENOMIC DNA]</scope>
    <source>
        <strain evidence="1 2">13</strain>
    </source>
</reference>
<comment type="caution">
    <text evidence="1">The sequence shown here is derived from an EMBL/GenBank/DDBJ whole genome shotgun (WGS) entry which is preliminary data.</text>
</comment>
<dbReference type="AlphaFoldDB" id="A0A7Y0Y473"/>
<sequence length="317" mass="34649">MARKETIEELSFTYHGVAVDDGSMDMVDFGKALIGYAQAVSTVVVTLDSQAHVPDIRITRTERGSFTVFAQISQDVTLLESLFDFLGTSTANKMAVGAEIAGGVGLVGGAFIAAIRLCRKIGGKAIRSRKIISEATGEEEATLSDGQKVTGNINIFNIVVNNSFNSGARAFLEPTSRYGVDSVSVSAGRETETLKSEDLHCFPVRDADIDVSQVTSCELVLAVERVSFDDGNWRFTQFFDDDRVPVSFNAIMMDADFTCNVEAGRIAFRKGDQLRVLLEETVRKPEGGRQTRLRRIVRVFNVIPYIPPSPLPGFESE</sequence>
<proteinExistence type="predicted"/>
<evidence type="ECO:0000313" key="2">
    <source>
        <dbReference type="Proteomes" id="UP000578252"/>
    </source>
</evidence>